<dbReference type="FunFam" id="2.60.40.10:FF:000049">
    <property type="entry name" value="Leukocyte immunoglobulin-like receptor subfamily B member 1"/>
    <property type="match status" value="1"/>
</dbReference>
<dbReference type="GO" id="GO:0032396">
    <property type="term" value="F:inhibitory MHC class I receptor activity"/>
    <property type="evidence" value="ECO:0007669"/>
    <property type="project" value="TreeGrafter"/>
</dbReference>
<evidence type="ECO:0000256" key="1">
    <source>
        <dbReference type="ARBA" id="ARBA00022729"/>
    </source>
</evidence>
<evidence type="ECO:0000313" key="4">
    <source>
        <dbReference type="Proteomes" id="UP000504623"/>
    </source>
</evidence>
<dbReference type="Proteomes" id="UP000504623">
    <property type="component" value="Unplaced"/>
</dbReference>
<keyword evidence="2" id="KW-1015">Disulfide bond</keyword>
<dbReference type="GO" id="GO:0019221">
    <property type="term" value="P:cytokine-mediated signaling pathway"/>
    <property type="evidence" value="ECO:0007669"/>
    <property type="project" value="TreeGrafter"/>
</dbReference>
<organism evidence="4 5">
    <name type="scientific">Chrysochloris asiatica</name>
    <name type="common">Cape golden mole</name>
    <dbReference type="NCBI Taxonomy" id="185453"/>
    <lineage>
        <taxon>Eukaryota</taxon>
        <taxon>Metazoa</taxon>
        <taxon>Chordata</taxon>
        <taxon>Craniata</taxon>
        <taxon>Vertebrata</taxon>
        <taxon>Euteleostomi</taxon>
        <taxon>Mammalia</taxon>
        <taxon>Eutheria</taxon>
        <taxon>Afrotheria</taxon>
        <taxon>Chrysochloridae</taxon>
        <taxon>Chrysochlorinae</taxon>
        <taxon>Chrysochloris</taxon>
    </lineage>
</organism>
<dbReference type="InterPro" id="IPR013783">
    <property type="entry name" value="Ig-like_fold"/>
</dbReference>
<dbReference type="GO" id="GO:0002764">
    <property type="term" value="P:immune response-regulating signaling pathway"/>
    <property type="evidence" value="ECO:0007669"/>
    <property type="project" value="TreeGrafter"/>
</dbReference>
<dbReference type="SUPFAM" id="SSF48726">
    <property type="entry name" value="Immunoglobulin"/>
    <property type="match status" value="1"/>
</dbReference>
<keyword evidence="1" id="KW-0732">Signal</keyword>
<dbReference type="RefSeq" id="XP_006868368.1">
    <property type="nucleotide sequence ID" value="XM_006868306.1"/>
</dbReference>
<dbReference type="GeneID" id="102822732"/>
<dbReference type="InterPro" id="IPR050412">
    <property type="entry name" value="Ig-like_Receptors_ImmuneReg"/>
</dbReference>
<sequence>MRSSVTICINGWSEWSDPLNLVVTGTCSKPSLSAHPSHVIASGGKMSFSYSSEFTLDTFHLLKEEETSLPLHMKSQLSAGRNKALFPLGPVNTSHRSIYRCCGFSSTSPHVWSLPSDPLDLEVTEEDFPLDVGEEIGG</sequence>
<dbReference type="AlphaFoldDB" id="A0A9B0WTL8"/>
<gene>
    <name evidence="5" type="primary">LOC102822732</name>
</gene>
<reference evidence="5" key="1">
    <citation type="submission" date="2025-08" db="UniProtKB">
        <authorList>
            <consortium name="RefSeq"/>
        </authorList>
    </citation>
    <scope>IDENTIFICATION</scope>
    <source>
        <tissue evidence="5">Spleen</tissue>
    </source>
</reference>
<protein>
    <submittedName>
        <fullName evidence="5">Leukocyte immunoglobulin-like receptor subfamily A member 6-like</fullName>
    </submittedName>
</protein>
<proteinExistence type="predicted"/>
<accession>A0A9B0WTL8</accession>
<dbReference type="PANTHER" id="PTHR11738:SF88">
    <property type="entry name" value="IG-LIKE DOMAIN-CONTAINING PROTEIN"/>
    <property type="match status" value="1"/>
</dbReference>
<keyword evidence="4" id="KW-1185">Reference proteome</keyword>
<name>A0A9B0WTL8_CHRAS</name>
<evidence type="ECO:0000256" key="3">
    <source>
        <dbReference type="ARBA" id="ARBA00023319"/>
    </source>
</evidence>
<dbReference type="Gene3D" id="2.60.40.10">
    <property type="entry name" value="Immunoglobulins"/>
    <property type="match status" value="1"/>
</dbReference>
<dbReference type="OrthoDB" id="9808644at2759"/>
<dbReference type="GO" id="GO:0005886">
    <property type="term" value="C:plasma membrane"/>
    <property type="evidence" value="ECO:0007669"/>
    <property type="project" value="TreeGrafter"/>
</dbReference>
<dbReference type="PANTHER" id="PTHR11738">
    <property type="entry name" value="MHC CLASS I NK CELL RECEPTOR"/>
    <property type="match status" value="1"/>
</dbReference>
<dbReference type="InterPro" id="IPR036179">
    <property type="entry name" value="Ig-like_dom_sf"/>
</dbReference>
<evidence type="ECO:0000313" key="5">
    <source>
        <dbReference type="RefSeq" id="XP_006868368.1"/>
    </source>
</evidence>
<keyword evidence="3" id="KW-0393">Immunoglobulin domain</keyword>
<evidence type="ECO:0000256" key="2">
    <source>
        <dbReference type="ARBA" id="ARBA00023157"/>
    </source>
</evidence>